<keyword evidence="4" id="KW-1185">Reference proteome</keyword>
<gene>
    <name evidence="3" type="ORF">SE17_10520</name>
</gene>
<name>A0A0P9HEV8_9CHLR</name>
<dbReference type="NCBIfam" id="TIGR01766">
    <property type="entry name" value="IS200/IS605 family accessory protein TnpB-like domain"/>
    <property type="match status" value="1"/>
</dbReference>
<dbReference type="NCBIfam" id="NF040570">
    <property type="entry name" value="guided_TnpB"/>
    <property type="match status" value="1"/>
</dbReference>
<evidence type="ECO:0000256" key="1">
    <source>
        <dbReference type="ARBA" id="ARBA00023125"/>
    </source>
</evidence>
<keyword evidence="1" id="KW-0238">DNA-binding</keyword>
<evidence type="ECO:0000259" key="2">
    <source>
        <dbReference type="Pfam" id="PF07282"/>
    </source>
</evidence>
<dbReference type="GO" id="GO:0003677">
    <property type="term" value="F:DNA binding"/>
    <property type="evidence" value="ECO:0007669"/>
    <property type="project" value="UniProtKB-KW"/>
</dbReference>
<dbReference type="PANTHER" id="PTHR30405">
    <property type="entry name" value="TRANSPOSASE"/>
    <property type="match status" value="1"/>
</dbReference>
<dbReference type="EMBL" id="LJCR01000294">
    <property type="protein sequence ID" value="KPV53288.1"/>
    <property type="molecule type" value="Genomic_DNA"/>
</dbReference>
<protein>
    <recommendedName>
        <fullName evidence="2">Cas12f1-like TNB domain-containing protein</fullName>
    </recommendedName>
</protein>
<feature type="domain" description="Cas12f1-like TNB" evidence="2">
    <location>
        <begin position="287"/>
        <end position="353"/>
    </location>
</feature>
<accession>A0A0P9HEV8</accession>
<dbReference type="Pfam" id="PF07282">
    <property type="entry name" value="Cas12f1-like_TNB"/>
    <property type="match status" value="1"/>
</dbReference>
<dbReference type="AlphaFoldDB" id="A0A0P9HEV8"/>
<comment type="caution">
    <text evidence="3">The sequence shown here is derived from an EMBL/GenBank/DDBJ whole genome shotgun (WGS) entry which is preliminary data.</text>
</comment>
<proteinExistence type="predicted"/>
<dbReference type="Proteomes" id="UP000050509">
    <property type="component" value="Unassembled WGS sequence"/>
</dbReference>
<sequence>MAVDALADAALRQTQTAFNAAASYCARVAWEQGITNKNKLHYLVYGESRVTYGLGAQLACCARDKAAEAVRAVRTAPERRDRDTDQIIPKTCPTFATDSSIRYDARTYRLLSLDRVSLNTLSGRVVGQLVLGDFQRRYLYDTSWKIGGAELLRRVDVWYLCITQSKVAPAPDEPVGYLGVDLGLVNLAADSSGQTYSGQQVQAVRKRRYDHRRRLQLANTRRARWRLRQSARREHRFQKDVNHCISKALVAKAQTERKALALETLDGIRERVTVRRSQRRVRHSWAFRQLRTFISYKAQLSGVRVVYVDPCNTSRRCANCGFCDERNRPDQAHFRCLSCGHTAAADTNAAVNIARVAAVNQPIVSLLSHSIERADTSRAVSTAAVC</sequence>
<dbReference type="InterPro" id="IPR051399">
    <property type="entry name" value="RNA-guided_DNA_endo/Transpos"/>
</dbReference>
<evidence type="ECO:0000313" key="4">
    <source>
        <dbReference type="Proteomes" id="UP000050509"/>
    </source>
</evidence>
<dbReference type="PANTHER" id="PTHR30405:SF11">
    <property type="entry name" value="RNA-GUIDED DNA ENDONUCLEASE RV2885C-RELATED"/>
    <property type="match status" value="1"/>
</dbReference>
<organism evidence="3 4">
    <name type="scientific">Kouleothrix aurantiaca</name>
    <dbReference type="NCBI Taxonomy" id="186479"/>
    <lineage>
        <taxon>Bacteria</taxon>
        <taxon>Bacillati</taxon>
        <taxon>Chloroflexota</taxon>
        <taxon>Chloroflexia</taxon>
        <taxon>Chloroflexales</taxon>
        <taxon>Roseiflexineae</taxon>
        <taxon>Roseiflexaceae</taxon>
        <taxon>Kouleothrix</taxon>
    </lineage>
</organism>
<reference evidence="3 4" key="1">
    <citation type="submission" date="2015-09" db="EMBL/GenBank/DDBJ databases">
        <title>Draft genome sequence of Kouleothrix aurantiaca JCM 19913.</title>
        <authorList>
            <person name="Hemp J."/>
        </authorList>
    </citation>
    <scope>NUCLEOTIDE SEQUENCE [LARGE SCALE GENOMIC DNA]</scope>
    <source>
        <strain evidence="3 4">COM-B</strain>
    </source>
</reference>
<dbReference type="InterPro" id="IPR010095">
    <property type="entry name" value="Cas12f1-like_TNB"/>
</dbReference>
<evidence type="ECO:0000313" key="3">
    <source>
        <dbReference type="EMBL" id="KPV53288.1"/>
    </source>
</evidence>